<evidence type="ECO:0000256" key="3">
    <source>
        <dbReference type="SAM" id="Coils"/>
    </source>
</evidence>
<comment type="subcellular location">
    <subcellularLocation>
        <location evidence="1">Nucleus</location>
    </subcellularLocation>
</comment>
<dbReference type="STRING" id="4577.A0A1D6N2R1"/>
<dbReference type="EMBL" id="CM007649">
    <property type="protein sequence ID" value="ONM35000.1"/>
    <property type="molecule type" value="Genomic_DNA"/>
</dbReference>
<dbReference type="GO" id="GO:0005634">
    <property type="term" value="C:nucleus"/>
    <property type="evidence" value="ECO:0007669"/>
    <property type="project" value="UniProtKB-SubCell"/>
</dbReference>
<accession>A0A1D6N2R1</accession>
<name>A0A1D6N2R1_MAIZE</name>
<feature type="non-terminal residue" evidence="5">
    <location>
        <position position="138"/>
    </location>
</feature>
<proteinExistence type="predicted"/>
<organism evidence="5">
    <name type="scientific">Zea mays</name>
    <name type="common">Maize</name>
    <dbReference type="NCBI Taxonomy" id="4577"/>
    <lineage>
        <taxon>Eukaryota</taxon>
        <taxon>Viridiplantae</taxon>
        <taxon>Streptophyta</taxon>
        <taxon>Embryophyta</taxon>
        <taxon>Tracheophyta</taxon>
        <taxon>Spermatophyta</taxon>
        <taxon>Magnoliopsida</taxon>
        <taxon>Liliopsida</taxon>
        <taxon>Poales</taxon>
        <taxon>Poaceae</taxon>
        <taxon>PACMAD clade</taxon>
        <taxon>Panicoideae</taxon>
        <taxon>Andropogonodae</taxon>
        <taxon>Andropogoneae</taxon>
        <taxon>Tripsacinae</taxon>
        <taxon>Zea</taxon>
    </lineage>
</organism>
<feature type="compositionally biased region" description="Basic residues" evidence="4">
    <location>
        <begin position="128"/>
        <end position="138"/>
    </location>
</feature>
<dbReference type="PANTHER" id="PTHR23405:SF4">
    <property type="entry name" value="PROTEIN MAK16 HOMOLOG"/>
    <property type="match status" value="1"/>
</dbReference>
<evidence type="ECO:0000256" key="2">
    <source>
        <dbReference type="ARBA" id="ARBA00023242"/>
    </source>
</evidence>
<dbReference type="InterPro" id="IPR006958">
    <property type="entry name" value="Mak16"/>
</dbReference>
<evidence type="ECO:0000256" key="4">
    <source>
        <dbReference type="SAM" id="MobiDB-lite"/>
    </source>
</evidence>
<keyword evidence="3" id="KW-0175">Coiled coil</keyword>
<keyword evidence="2" id="KW-0539">Nucleus</keyword>
<dbReference type="InParanoid" id="A0A1D6N2R1"/>
<dbReference type="SMR" id="A0A1D6N2R1"/>
<evidence type="ECO:0000256" key="1">
    <source>
        <dbReference type="ARBA" id="ARBA00004123"/>
    </source>
</evidence>
<dbReference type="OMA" id="EAQMNED"/>
<gene>
    <name evidence="5" type="ORF">ZEAMMB73_Zm00001d042310</name>
</gene>
<feature type="coiled-coil region" evidence="3">
    <location>
        <begin position="5"/>
        <end position="35"/>
    </location>
</feature>
<feature type="compositionally biased region" description="Acidic residues" evidence="4">
    <location>
        <begin position="80"/>
        <end position="93"/>
    </location>
</feature>
<evidence type="ECO:0000313" key="5">
    <source>
        <dbReference type="EMBL" id="ONM35000.1"/>
    </source>
</evidence>
<dbReference type="AlphaFoldDB" id="A0A1D6N2R1"/>
<feature type="region of interest" description="Disordered" evidence="4">
    <location>
        <begin position="80"/>
        <end position="138"/>
    </location>
</feature>
<protein>
    <submittedName>
        <fullName evidence="5">MAK16 protein-related</fullName>
    </submittedName>
</protein>
<reference evidence="5" key="1">
    <citation type="submission" date="2015-12" db="EMBL/GenBank/DDBJ databases">
        <title>Update maize B73 reference genome by single molecule sequencing technologies.</title>
        <authorList>
            <consortium name="Maize Genome Sequencing Project"/>
            <person name="Ware D."/>
        </authorList>
    </citation>
    <scope>NUCLEOTIDE SEQUENCE [LARGE SCALE GENOMIC DNA]</scope>
    <source>
        <tissue evidence="5">Seedling</tissue>
    </source>
</reference>
<dbReference type="Pfam" id="PF04874">
    <property type="entry name" value="Mak16"/>
    <property type="match status" value="1"/>
</dbReference>
<sequence>MTMSRKQTQRDLRRLEKAERAAQLERSIENELKERLNKDIYGVYNIPFKKFDDVLDMQRNGVAAEEEEEEEGELVYVEGDDMEEMDDMEDFEGLSDGKDEAQMNEDDVLDDPVSKKAKGSSSYSKQNAGKRSRKVMTE</sequence>
<dbReference type="PANTHER" id="PTHR23405">
    <property type="entry name" value="MAINTENANCE OF KILLER 16 MAK16 PROTEIN-RELATED"/>
    <property type="match status" value="1"/>
</dbReference>